<dbReference type="EMBL" id="JARFYM010000017">
    <property type="protein sequence ID" value="MDL2401243.1"/>
    <property type="molecule type" value="Genomic_DNA"/>
</dbReference>
<proteinExistence type="predicted"/>
<reference evidence="1" key="1">
    <citation type="submission" date="2023-06" db="EMBL/GenBank/DDBJ databases">
        <title>Phylogenetic Diversity of Rhizobium strains.</title>
        <authorList>
            <person name="Moura F.T."/>
            <person name="Helene L.C.F."/>
            <person name="Hungria M."/>
        </authorList>
    </citation>
    <scope>NUCLEOTIDE SEQUENCE</scope>
    <source>
        <strain evidence="1">CCGE526</strain>
    </source>
</reference>
<protein>
    <submittedName>
        <fullName evidence="1">DUF2313 domain-containing protein</fullName>
    </submittedName>
</protein>
<dbReference type="Proteomes" id="UP001172645">
    <property type="component" value="Unassembled WGS sequence"/>
</dbReference>
<name>A0ABT7K1C9_9HYPH</name>
<dbReference type="RefSeq" id="WP_285870434.1">
    <property type="nucleotide sequence ID" value="NZ_JARFYM010000017.1"/>
</dbReference>
<accession>A0ABT7K1C9</accession>
<evidence type="ECO:0000313" key="1">
    <source>
        <dbReference type="EMBL" id="MDL2401243.1"/>
    </source>
</evidence>
<organism evidence="1 2">
    <name type="scientific">Rhizobium mayense</name>
    <dbReference type="NCBI Taxonomy" id="1312184"/>
    <lineage>
        <taxon>Bacteria</taxon>
        <taxon>Pseudomonadati</taxon>
        <taxon>Pseudomonadota</taxon>
        <taxon>Alphaproteobacteria</taxon>
        <taxon>Hyphomicrobiales</taxon>
        <taxon>Rhizobiaceae</taxon>
        <taxon>Rhizobium/Agrobacterium group</taxon>
        <taxon>Rhizobium</taxon>
    </lineage>
</organism>
<sequence length="198" mass="21257">MARTVAAILSSIIAKLPVGWALGLRGGVLDAVLSGGAERIAEVEQSAEAMMVEVDPRSAVNFLADFERVLGPDPCGRDIDATTIEQRQLLAHQRWTSLGGQSIPYFIAVAAKLGVAITIDEFWPSVAGGLRCGQRLQPFGCQFDWRVNIPGLTTVITFRTGTSGAGERLGTFQISNIECELRRLKPAHSQVVFSYGAA</sequence>
<keyword evidence="2" id="KW-1185">Reference proteome</keyword>
<dbReference type="Pfam" id="PF10076">
    <property type="entry name" value="Phage_Mu_Gp48"/>
    <property type="match status" value="1"/>
</dbReference>
<dbReference type="InterPro" id="IPR018755">
    <property type="entry name" value="Phage_Mu_Gp48"/>
</dbReference>
<comment type="caution">
    <text evidence="1">The sequence shown here is derived from an EMBL/GenBank/DDBJ whole genome shotgun (WGS) entry which is preliminary data.</text>
</comment>
<gene>
    <name evidence="1" type="ORF">PY649_20260</name>
</gene>
<evidence type="ECO:0000313" key="2">
    <source>
        <dbReference type="Proteomes" id="UP001172645"/>
    </source>
</evidence>